<comment type="caution">
    <text evidence="2">The sequence shown here is derived from an EMBL/GenBank/DDBJ whole genome shotgun (WGS) entry which is preliminary data.</text>
</comment>
<name>A0A8I0AII6_9FIRM</name>
<gene>
    <name evidence="2" type="ORF">H8S09_07310</name>
</gene>
<keyword evidence="3" id="KW-1185">Reference proteome</keyword>
<evidence type="ECO:0000256" key="1">
    <source>
        <dbReference type="SAM" id="Phobius"/>
    </source>
</evidence>
<dbReference type="EMBL" id="JACOOX010000003">
    <property type="protein sequence ID" value="MBC5662700.1"/>
    <property type="molecule type" value="Genomic_DNA"/>
</dbReference>
<dbReference type="AlphaFoldDB" id="A0A8I0AII6"/>
<sequence>MEKMKRIAAFLMVLVILGLVVWAFILGITGSEYFSAALFLCILVPVLFYGISLITKLLTAKGKELADQAVSSDETEKNNVEK</sequence>
<evidence type="ECO:0000313" key="2">
    <source>
        <dbReference type="EMBL" id="MBC5662700.1"/>
    </source>
</evidence>
<accession>A0A8I0AII6</accession>
<keyword evidence="1" id="KW-1133">Transmembrane helix</keyword>
<reference evidence="2 3" key="1">
    <citation type="submission" date="2020-08" db="EMBL/GenBank/DDBJ databases">
        <title>Genome public.</title>
        <authorList>
            <person name="Liu C."/>
            <person name="Sun Q."/>
        </authorList>
    </citation>
    <scope>NUCLEOTIDE SEQUENCE [LARGE SCALE GENOMIC DNA]</scope>
    <source>
        <strain evidence="2 3">NSJ-10</strain>
    </source>
</reference>
<dbReference type="RefSeq" id="WP_021943227.1">
    <property type="nucleotide sequence ID" value="NZ_JACOOX010000003.1"/>
</dbReference>
<evidence type="ECO:0000313" key="3">
    <source>
        <dbReference type="Proteomes" id="UP000615234"/>
    </source>
</evidence>
<organism evidence="2 3">
    <name type="scientific">Coprococcus hominis</name>
    <name type="common">ex Liu et al. 2022</name>
    <dbReference type="NCBI Taxonomy" id="2763039"/>
    <lineage>
        <taxon>Bacteria</taxon>
        <taxon>Bacillati</taxon>
        <taxon>Bacillota</taxon>
        <taxon>Clostridia</taxon>
        <taxon>Lachnospirales</taxon>
        <taxon>Lachnospiraceae</taxon>
        <taxon>Coprococcus</taxon>
    </lineage>
</organism>
<feature type="transmembrane region" description="Helical" evidence="1">
    <location>
        <begin position="7"/>
        <end position="28"/>
    </location>
</feature>
<dbReference type="Proteomes" id="UP000615234">
    <property type="component" value="Unassembled WGS sequence"/>
</dbReference>
<protein>
    <submittedName>
        <fullName evidence="2">Uncharacterized protein</fullName>
    </submittedName>
</protein>
<feature type="transmembrane region" description="Helical" evidence="1">
    <location>
        <begin position="34"/>
        <end position="54"/>
    </location>
</feature>
<keyword evidence="1" id="KW-0812">Transmembrane</keyword>
<proteinExistence type="predicted"/>
<keyword evidence="1" id="KW-0472">Membrane</keyword>